<evidence type="ECO:0000313" key="7">
    <source>
        <dbReference type="Proteomes" id="UP001429601"/>
    </source>
</evidence>
<keyword evidence="2" id="KW-0479">Metal-binding</keyword>
<keyword evidence="3" id="KW-0560">Oxidoreductase</keyword>
<sequence>MEARKIPSFTLDEFAALVEKAPDVLARHPCHVTGFVETWPAYRRWRNLDTLSQLFGHLPVTAGAPQFVTNTHSRMCQVQTDFATYLDYVRHPDRLEALFEGRWTKGDPALLRELDLPLYCGNLQLVRHANEPVLADISPLVPGGLPVYNDHIPYYYQSGNHVWLYVSRAGALTPLHQDNNAVIAYLAQIEGHKEAILFAPKDKRHFYNPAVGYLDPLHPDEENFPTWREAQPWKGSLAPGELLIWGPDWAHHVVTRSDSITVSFDIVNALNINAYATSMDWCSELGLFARKHADLVRSRVQYDEVLSRLDEGDVCDLGRELMACVLRAALAAELSPTSRQVKERLLHAVGNRSTEVA</sequence>
<dbReference type="Gene3D" id="2.60.120.650">
    <property type="entry name" value="Cupin"/>
    <property type="match status" value="1"/>
</dbReference>
<keyword evidence="7" id="KW-1185">Reference proteome</keyword>
<dbReference type="PROSITE" id="PS51184">
    <property type="entry name" value="JMJC"/>
    <property type="match status" value="1"/>
</dbReference>
<organism evidence="6 7">
    <name type="scientific">Luteibacter jiangsuensis</name>
    <dbReference type="NCBI Taxonomy" id="637577"/>
    <lineage>
        <taxon>Bacteria</taxon>
        <taxon>Pseudomonadati</taxon>
        <taxon>Pseudomonadota</taxon>
        <taxon>Gammaproteobacteria</taxon>
        <taxon>Lysobacterales</taxon>
        <taxon>Rhodanobacteraceae</taxon>
        <taxon>Luteibacter</taxon>
    </lineage>
</organism>
<evidence type="ECO:0000256" key="4">
    <source>
        <dbReference type="ARBA" id="ARBA00023004"/>
    </source>
</evidence>
<evidence type="ECO:0000256" key="3">
    <source>
        <dbReference type="ARBA" id="ARBA00023002"/>
    </source>
</evidence>
<dbReference type="InterPro" id="IPR003347">
    <property type="entry name" value="JmjC_dom"/>
</dbReference>
<evidence type="ECO:0000259" key="5">
    <source>
        <dbReference type="PROSITE" id="PS51184"/>
    </source>
</evidence>
<dbReference type="InterPro" id="IPR041667">
    <property type="entry name" value="Cupin_8"/>
</dbReference>
<dbReference type="Proteomes" id="UP001429601">
    <property type="component" value="Unassembled WGS sequence"/>
</dbReference>
<accession>A0ABX0Q6Q8</accession>
<keyword evidence="4" id="KW-0408">Iron</keyword>
<dbReference type="PANTHER" id="PTHR12461">
    <property type="entry name" value="HYPOXIA-INDUCIBLE FACTOR 1 ALPHA INHIBITOR-RELATED"/>
    <property type="match status" value="1"/>
</dbReference>
<evidence type="ECO:0000313" key="6">
    <source>
        <dbReference type="EMBL" id="NID06233.1"/>
    </source>
</evidence>
<comment type="caution">
    <text evidence="6">The sequence shown here is derived from an EMBL/GenBank/DDBJ whole genome shotgun (WGS) entry which is preliminary data.</text>
</comment>
<comment type="cofactor">
    <cofactor evidence="1">
        <name>Fe(2+)</name>
        <dbReference type="ChEBI" id="CHEBI:29033"/>
    </cofactor>
</comment>
<dbReference type="Pfam" id="PF13621">
    <property type="entry name" value="Cupin_8"/>
    <property type="match status" value="1"/>
</dbReference>
<evidence type="ECO:0000256" key="1">
    <source>
        <dbReference type="ARBA" id="ARBA00001954"/>
    </source>
</evidence>
<reference evidence="6 7" key="1">
    <citation type="journal article" date="2011" name="Curr. Microbiol.">
        <title>Luteibacter jiangsuensis sp. nov.: a methamidophos-degrading bacterium isolated from a methamidophos-manufacturing factory.</title>
        <authorList>
            <person name="Wang L."/>
            <person name="Wang G.L."/>
            <person name="Li S.P."/>
            <person name="Jiang J.D."/>
        </authorList>
    </citation>
    <scope>NUCLEOTIDE SEQUENCE [LARGE SCALE GENOMIC DNA]</scope>
    <source>
        <strain evidence="6 7">CGMCC 1.10133</strain>
    </source>
</reference>
<feature type="domain" description="JmjC" evidence="5">
    <location>
        <begin position="127"/>
        <end position="283"/>
    </location>
</feature>
<dbReference type="RefSeq" id="WP_167128286.1">
    <property type="nucleotide sequence ID" value="NZ_JAAQQR010000007.1"/>
</dbReference>
<proteinExistence type="predicted"/>
<gene>
    <name evidence="6" type="ORF">HBF26_15165</name>
</gene>
<dbReference type="PANTHER" id="PTHR12461:SF106">
    <property type="entry name" value="BIFUNCTIONAL PEPTIDASE AND ARGINYL-HYDROXYLASE JMJD5"/>
    <property type="match status" value="1"/>
</dbReference>
<dbReference type="EMBL" id="JAAQQR010000007">
    <property type="protein sequence ID" value="NID06233.1"/>
    <property type="molecule type" value="Genomic_DNA"/>
</dbReference>
<dbReference type="SUPFAM" id="SSF51197">
    <property type="entry name" value="Clavaminate synthase-like"/>
    <property type="match status" value="1"/>
</dbReference>
<dbReference type="SMART" id="SM00558">
    <property type="entry name" value="JmjC"/>
    <property type="match status" value="1"/>
</dbReference>
<name>A0ABX0Q6Q8_9GAMM</name>
<evidence type="ECO:0000256" key="2">
    <source>
        <dbReference type="ARBA" id="ARBA00022723"/>
    </source>
</evidence>
<protein>
    <recommendedName>
        <fullName evidence="5">JmjC domain-containing protein</fullName>
    </recommendedName>
</protein>